<name>A0A7I9WRZ2_9MYCO</name>
<accession>A0A7I9WRZ2</accession>
<comment type="caution">
    <text evidence="4">The sequence shown here is derived from an EMBL/GenBank/DDBJ whole genome shotgun (WGS) entry which is preliminary data.</text>
</comment>
<dbReference type="PROSITE" id="PS51186">
    <property type="entry name" value="GNAT"/>
    <property type="match status" value="1"/>
</dbReference>
<dbReference type="EMBL" id="BLKT01000003">
    <property type="protein sequence ID" value="GFG60056.1"/>
    <property type="molecule type" value="Genomic_DNA"/>
</dbReference>
<keyword evidence="5" id="KW-1185">Reference proteome</keyword>
<evidence type="ECO:0000313" key="5">
    <source>
        <dbReference type="Proteomes" id="UP000465241"/>
    </source>
</evidence>
<evidence type="ECO:0000259" key="3">
    <source>
        <dbReference type="PROSITE" id="PS51186"/>
    </source>
</evidence>
<dbReference type="InterPro" id="IPR050832">
    <property type="entry name" value="Bact_Acetyltransf"/>
</dbReference>
<evidence type="ECO:0000256" key="1">
    <source>
        <dbReference type="ARBA" id="ARBA00022679"/>
    </source>
</evidence>
<dbReference type="Gene3D" id="3.40.630.30">
    <property type="match status" value="1"/>
</dbReference>
<reference evidence="4 5" key="1">
    <citation type="journal article" date="2019" name="Emerg. Microbes Infect.">
        <title>Comprehensive subspecies identification of 175 nontuberculous mycobacteria species based on 7547 genomic profiles.</title>
        <authorList>
            <person name="Matsumoto Y."/>
            <person name="Kinjo T."/>
            <person name="Motooka D."/>
            <person name="Nabeya D."/>
            <person name="Jung N."/>
            <person name="Uechi K."/>
            <person name="Horii T."/>
            <person name="Iida T."/>
            <person name="Fujita J."/>
            <person name="Nakamura S."/>
        </authorList>
    </citation>
    <scope>NUCLEOTIDE SEQUENCE [LARGE SCALE GENOMIC DNA]</scope>
    <source>
        <strain evidence="4 5">JCM 13392</strain>
    </source>
</reference>
<keyword evidence="2" id="KW-0012">Acyltransferase</keyword>
<keyword evidence="1" id="KW-0808">Transferase</keyword>
<evidence type="ECO:0000256" key="2">
    <source>
        <dbReference type="ARBA" id="ARBA00023315"/>
    </source>
</evidence>
<sequence length="183" mass="19107">MPDGFRAPPRALRAVDGGVTSDGVTGALRFEPVEVDPSGAGDAAALLAAMAAEMRELYEGLDLNSAAMPSATPADLGPPGGTYLVGYSAAGEVVCGGGVKRLPDGACEIKRMYVVPRCRRRGVAPQLLAALEDAARGLGYGVVRLDTGPRQAHAQRLYEAQGYRAIDNFNGNPEASFFGEKRL</sequence>
<organism evidence="4 5">
    <name type="scientific">Mycolicibacterium murale</name>
    <dbReference type="NCBI Taxonomy" id="182220"/>
    <lineage>
        <taxon>Bacteria</taxon>
        <taxon>Bacillati</taxon>
        <taxon>Actinomycetota</taxon>
        <taxon>Actinomycetes</taxon>
        <taxon>Mycobacteriales</taxon>
        <taxon>Mycobacteriaceae</taxon>
        <taxon>Mycolicibacterium</taxon>
    </lineage>
</organism>
<dbReference type="SUPFAM" id="SSF55729">
    <property type="entry name" value="Acyl-CoA N-acyltransferases (Nat)"/>
    <property type="match status" value="1"/>
</dbReference>
<dbReference type="InterPro" id="IPR000182">
    <property type="entry name" value="GNAT_dom"/>
</dbReference>
<dbReference type="Proteomes" id="UP000465241">
    <property type="component" value="Unassembled WGS sequence"/>
</dbReference>
<protein>
    <recommendedName>
        <fullName evidence="3">N-acetyltransferase domain-containing protein</fullName>
    </recommendedName>
</protein>
<dbReference type="CDD" id="cd04301">
    <property type="entry name" value="NAT_SF"/>
    <property type="match status" value="1"/>
</dbReference>
<gene>
    <name evidence="4" type="ORF">MMUR_41920</name>
</gene>
<dbReference type="GO" id="GO:0016747">
    <property type="term" value="F:acyltransferase activity, transferring groups other than amino-acyl groups"/>
    <property type="evidence" value="ECO:0007669"/>
    <property type="project" value="InterPro"/>
</dbReference>
<dbReference type="AlphaFoldDB" id="A0A7I9WRZ2"/>
<feature type="domain" description="N-acetyltransferase" evidence="3">
    <location>
        <begin position="33"/>
        <end position="183"/>
    </location>
</feature>
<evidence type="ECO:0000313" key="4">
    <source>
        <dbReference type="EMBL" id="GFG60056.1"/>
    </source>
</evidence>
<dbReference type="Pfam" id="PF00583">
    <property type="entry name" value="Acetyltransf_1"/>
    <property type="match status" value="1"/>
</dbReference>
<dbReference type="PANTHER" id="PTHR43877:SF2">
    <property type="entry name" value="AMINOALKYLPHOSPHONATE N-ACETYLTRANSFERASE-RELATED"/>
    <property type="match status" value="1"/>
</dbReference>
<dbReference type="InterPro" id="IPR016181">
    <property type="entry name" value="Acyl_CoA_acyltransferase"/>
</dbReference>
<dbReference type="PANTHER" id="PTHR43877">
    <property type="entry name" value="AMINOALKYLPHOSPHONATE N-ACETYLTRANSFERASE-RELATED-RELATED"/>
    <property type="match status" value="1"/>
</dbReference>
<proteinExistence type="predicted"/>